<dbReference type="Proteomes" id="UP001595536">
    <property type="component" value="Unassembled WGS sequence"/>
</dbReference>
<protein>
    <submittedName>
        <fullName evidence="1">Uncharacterized protein</fullName>
    </submittedName>
</protein>
<dbReference type="EMBL" id="JBHRUV010000028">
    <property type="protein sequence ID" value="MFC3265978.1"/>
    <property type="molecule type" value="Genomic_DNA"/>
</dbReference>
<gene>
    <name evidence="1" type="ORF">ACFOEX_06395</name>
</gene>
<evidence type="ECO:0000313" key="2">
    <source>
        <dbReference type="Proteomes" id="UP001595536"/>
    </source>
</evidence>
<proteinExistence type="predicted"/>
<keyword evidence="2" id="KW-1185">Reference proteome</keyword>
<comment type="caution">
    <text evidence="1">The sequence shown here is derived from an EMBL/GenBank/DDBJ whole genome shotgun (WGS) entry which is preliminary data.</text>
</comment>
<dbReference type="RefSeq" id="WP_376829253.1">
    <property type="nucleotide sequence ID" value="NZ_JBHLWR010000006.1"/>
</dbReference>
<evidence type="ECO:0000313" key="1">
    <source>
        <dbReference type="EMBL" id="MFC3265978.1"/>
    </source>
</evidence>
<name>A0ABV7LEA0_9HYPH</name>
<organism evidence="1 2">
    <name type="scientific">Camelimonas abortus</name>
    <dbReference type="NCBI Taxonomy" id="1017184"/>
    <lineage>
        <taxon>Bacteria</taxon>
        <taxon>Pseudomonadati</taxon>
        <taxon>Pseudomonadota</taxon>
        <taxon>Alphaproteobacteria</taxon>
        <taxon>Hyphomicrobiales</taxon>
        <taxon>Chelatococcaceae</taxon>
        <taxon>Camelimonas</taxon>
    </lineage>
</organism>
<reference evidence="2" key="1">
    <citation type="journal article" date="2019" name="Int. J. Syst. Evol. Microbiol.">
        <title>The Global Catalogue of Microorganisms (GCM) 10K type strain sequencing project: providing services to taxonomists for standard genome sequencing and annotation.</title>
        <authorList>
            <consortium name="The Broad Institute Genomics Platform"/>
            <consortium name="The Broad Institute Genome Sequencing Center for Infectious Disease"/>
            <person name="Wu L."/>
            <person name="Ma J."/>
        </authorList>
    </citation>
    <scope>NUCLEOTIDE SEQUENCE [LARGE SCALE GENOMIC DNA]</scope>
    <source>
        <strain evidence="2">CCM 7941</strain>
    </source>
</reference>
<sequence>MTGMRLREAMLAAGLMAIVAATVSLQLSLAGRMKTGPAPAPHVAAEKR</sequence>
<accession>A0ABV7LEA0</accession>